<dbReference type="Gene3D" id="3.10.620.30">
    <property type="match status" value="1"/>
</dbReference>
<feature type="domain" description="Transglutaminase-like" evidence="1">
    <location>
        <begin position="28"/>
        <end position="127"/>
    </location>
</feature>
<dbReference type="SUPFAM" id="SSF54001">
    <property type="entry name" value="Cysteine proteinases"/>
    <property type="match status" value="1"/>
</dbReference>
<dbReference type="InterPro" id="IPR002931">
    <property type="entry name" value="Transglutaminase-like"/>
</dbReference>
<name>A0A843YN42_9BURK</name>
<dbReference type="EMBL" id="WINI01000006">
    <property type="protein sequence ID" value="MQR01279.1"/>
    <property type="molecule type" value="Genomic_DNA"/>
</dbReference>
<dbReference type="AlphaFoldDB" id="A0A843YN42"/>
<evidence type="ECO:0000313" key="3">
    <source>
        <dbReference type="Proteomes" id="UP000451565"/>
    </source>
</evidence>
<sequence>MNLEPFILASDVINYDHPSVAKLALALKAETPEATAKRCFDWVRDNIQHCVDFKREEVPYVASDVLTIGTGFCTAKSHLLVALLRVNKIPAGFCYQRLTLNGANPPYCLHGFVAVWLDGFGWYRCDARGNKAGIHCEFTPGIENLAFPVQYPGECIYPVVLAEPWPELIQAMDELENTSAYLVAPIDLPPPQ</sequence>
<dbReference type="PANTHER" id="PTHR33490">
    <property type="entry name" value="BLR5614 PROTEIN-RELATED"/>
    <property type="match status" value="1"/>
</dbReference>
<dbReference type="RefSeq" id="WP_153234911.1">
    <property type="nucleotide sequence ID" value="NZ_WINI01000006.1"/>
</dbReference>
<dbReference type="OrthoDB" id="5296450at2"/>
<dbReference type="Pfam" id="PF01841">
    <property type="entry name" value="Transglut_core"/>
    <property type="match status" value="1"/>
</dbReference>
<comment type="caution">
    <text evidence="2">The sequence shown here is derived from an EMBL/GenBank/DDBJ whole genome shotgun (WGS) entry which is preliminary data.</text>
</comment>
<accession>A0A843YN42</accession>
<protein>
    <submittedName>
        <fullName evidence="2">Transglutaminase family protein</fullName>
    </submittedName>
</protein>
<evidence type="ECO:0000313" key="2">
    <source>
        <dbReference type="EMBL" id="MQR01279.1"/>
    </source>
</evidence>
<keyword evidence="3" id="KW-1185">Reference proteome</keyword>
<gene>
    <name evidence="2" type="ORF">GEV47_11395</name>
</gene>
<dbReference type="Proteomes" id="UP000451565">
    <property type="component" value="Unassembled WGS sequence"/>
</dbReference>
<proteinExistence type="predicted"/>
<reference evidence="2 3" key="1">
    <citation type="submission" date="2019-10" db="EMBL/GenBank/DDBJ databases">
        <title>Glaciimonas soli sp. nov., a psychrophilic bacterium isolated from the forest soil of a high elevation mountain in Taiwan.</title>
        <authorList>
            <person name="Wang L.-T."/>
            <person name="Shieh W.Y."/>
        </authorList>
    </citation>
    <scope>NUCLEOTIDE SEQUENCE [LARGE SCALE GENOMIC DNA]</scope>
    <source>
        <strain evidence="2 3">GS1</strain>
    </source>
</reference>
<organism evidence="2 3">
    <name type="scientific">Glaciimonas soli</name>
    <dbReference type="NCBI Taxonomy" id="2590999"/>
    <lineage>
        <taxon>Bacteria</taxon>
        <taxon>Pseudomonadati</taxon>
        <taxon>Pseudomonadota</taxon>
        <taxon>Betaproteobacteria</taxon>
        <taxon>Burkholderiales</taxon>
        <taxon>Oxalobacteraceae</taxon>
        <taxon>Glaciimonas</taxon>
    </lineage>
</organism>
<dbReference type="InterPro" id="IPR038765">
    <property type="entry name" value="Papain-like_cys_pep_sf"/>
</dbReference>
<evidence type="ECO:0000259" key="1">
    <source>
        <dbReference type="Pfam" id="PF01841"/>
    </source>
</evidence>
<dbReference type="PANTHER" id="PTHR33490:SF3">
    <property type="entry name" value="CONSERVED INTEGRAL MEMBRANE PROTEIN"/>
    <property type="match status" value="1"/>
</dbReference>